<dbReference type="SMART" id="SM00388">
    <property type="entry name" value="HisKA"/>
    <property type="match status" value="1"/>
</dbReference>
<dbReference type="EMBL" id="JBHUHD010000001">
    <property type="protein sequence ID" value="MFD2142396.1"/>
    <property type="molecule type" value="Genomic_DNA"/>
</dbReference>
<dbReference type="InterPro" id="IPR003594">
    <property type="entry name" value="HATPase_dom"/>
</dbReference>
<comment type="catalytic activity">
    <reaction evidence="1">
        <text>ATP + protein L-histidine = ADP + protein N-phospho-L-histidine.</text>
        <dbReference type="EC" id="2.7.13.3"/>
    </reaction>
</comment>
<evidence type="ECO:0000256" key="5">
    <source>
        <dbReference type="ARBA" id="ARBA00022553"/>
    </source>
</evidence>
<organism evidence="17 18">
    <name type="scientific">Ancylobacter oerskovii</name>
    <dbReference type="NCBI Taxonomy" id="459519"/>
    <lineage>
        <taxon>Bacteria</taxon>
        <taxon>Pseudomonadati</taxon>
        <taxon>Pseudomonadota</taxon>
        <taxon>Alphaproteobacteria</taxon>
        <taxon>Hyphomicrobiales</taxon>
        <taxon>Xanthobacteraceae</taxon>
        <taxon>Ancylobacter</taxon>
    </lineage>
</organism>
<evidence type="ECO:0000256" key="3">
    <source>
        <dbReference type="ARBA" id="ARBA00012438"/>
    </source>
</evidence>
<accession>A0ABW4Z196</accession>
<dbReference type="RefSeq" id="WP_213354021.1">
    <property type="nucleotide sequence ID" value="NZ_JAHBGB010000037.1"/>
</dbReference>
<name>A0ABW4Z196_9HYPH</name>
<feature type="transmembrane region" description="Helical" evidence="15">
    <location>
        <begin position="298"/>
        <end position="320"/>
    </location>
</feature>
<dbReference type="SUPFAM" id="SSF55874">
    <property type="entry name" value="ATPase domain of HSP90 chaperone/DNA topoisomerase II/histidine kinase"/>
    <property type="match status" value="1"/>
</dbReference>
<keyword evidence="14" id="KW-0175">Coiled coil</keyword>
<dbReference type="Gene3D" id="1.10.287.130">
    <property type="match status" value="1"/>
</dbReference>
<keyword evidence="4" id="KW-1003">Cell membrane</keyword>
<keyword evidence="5" id="KW-0597">Phosphoprotein</keyword>
<evidence type="ECO:0000256" key="4">
    <source>
        <dbReference type="ARBA" id="ARBA00022475"/>
    </source>
</evidence>
<sequence>MSERRLSGRLSRWLLAGLGVAALLVVLDAAARYGAERWALGEVRAGAEAAALFRAAMLRSEIEKQRTLPVILAQDPDVRAALEERDPARLSALNAKLEALAAATRAGVIYVIDARGIAIAASNYRLPISFVGNDYAFRPYFTRSMAEGSFEHFALGTVSHKPGLYIASRIGAAAQPLGVVVAKAEFDDVEADWRRAADPTFVTDPRDIVLVTSVPDWRFRATVPVPAEQREAIRASLQFGDASLDLLPLRSEAGSGLVEWPQASGERVFVEASAPVPTIPWTLHVLEPVSATRQLARLAARLIALLVGLAAIGAATIWLIRRRRLEDERRQQASMRRELESRVGERTAELRDANDRLREEMEERRRAEAAARSAQDDLAQASKLALLGQIAASVAHEVNQPVAAIRTFADNGDRLIEAGRLDTARGNFATIASLTERIGAITSEMRAFARKSPAAIGPVALRPAIEGALLLVGHRLRQNAIDLVLDLPVEEVTVKAERWRLEQVLVNLLQNAIEALAGRDEARIRLTVRATAATVDLSVADNGSGLSQTVLDNLFVPFTTTKPDGLGLGLVISHDIVAEFGGTLAARNDGGAVFTLTLPRLA</sequence>
<evidence type="ECO:0000256" key="8">
    <source>
        <dbReference type="ARBA" id="ARBA00022741"/>
    </source>
</evidence>
<keyword evidence="6" id="KW-0808">Transferase</keyword>
<dbReference type="PRINTS" id="PR00344">
    <property type="entry name" value="BCTRLSENSOR"/>
</dbReference>
<dbReference type="Gene3D" id="6.10.250.3020">
    <property type="match status" value="1"/>
</dbReference>
<dbReference type="InterPro" id="IPR029151">
    <property type="entry name" value="Sensor-like_sf"/>
</dbReference>
<evidence type="ECO:0000256" key="2">
    <source>
        <dbReference type="ARBA" id="ARBA00004651"/>
    </source>
</evidence>
<dbReference type="PANTHER" id="PTHR43065:SF46">
    <property type="entry name" value="C4-DICARBOXYLATE TRANSPORT SENSOR PROTEIN DCTB"/>
    <property type="match status" value="1"/>
</dbReference>
<dbReference type="EC" id="2.7.13.3" evidence="3"/>
<reference evidence="18" key="1">
    <citation type="journal article" date="2019" name="Int. J. Syst. Evol. Microbiol.">
        <title>The Global Catalogue of Microorganisms (GCM) 10K type strain sequencing project: providing services to taxonomists for standard genome sequencing and annotation.</title>
        <authorList>
            <consortium name="The Broad Institute Genomics Platform"/>
            <consortium name="The Broad Institute Genome Sequencing Center for Infectious Disease"/>
            <person name="Wu L."/>
            <person name="Ma J."/>
        </authorList>
    </citation>
    <scope>NUCLEOTIDE SEQUENCE [LARGE SCALE GENOMIC DNA]</scope>
    <source>
        <strain evidence="18">CCM 7435</strain>
    </source>
</reference>
<keyword evidence="7 15" id="KW-0812">Transmembrane</keyword>
<dbReference type="PANTHER" id="PTHR43065">
    <property type="entry name" value="SENSOR HISTIDINE KINASE"/>
    <property type="match status" value="1"/>
</dbReference>
<dbReference type="Proteomes" id="UP001597299">
    <property type="component" value="Unassembled WGS sequence"/>
</dbReference>
<keyword evidence="18" id="KW-1185">Reference proteome</keyword>
<evidence type="ECO:0000259" key="16">
    <source>
        <dbReference type="PROSITE" id="PS50109"/>
    </source>
</evidence>
<dbReference type="InterPro" id="IPR036097">
    <property type="entry name" value="HisK_dim/P_sf"/>
</dbReference>
<dbReference type="CDD" id="cd00082">
    <property type="entry name" value="HisKA"/>
    <property type="match status" value="1"/>
</dbReference>
<gene>
    <name evidence="17" type="ORF">ACFSNC_18475</name>
</gene>
<evidence type="ECO:0000256" key="9">
    <source>
        <dbReference type="ARBA" id="ARBA00022777"/>
    </source>
</evidence>
<evidence type="ECO:0000256" key="15">
    <source>
        <dbReference type="SAM" id="Phobius"/>
    </source>
</evidence>
<comment type="subcellular location">
    <subcellularLocation>
        <location evidence="2">Cell membrane</location>
        <topology evidence="2">Multi-pass membrane protein</topology>
    </subcellularLocation>
</comment>
<dbReference type="Pfam" id="PF02518">
    <property type="entry name" value="HATPase_c"/>
    <property type="match status" value="1"/>
</dbReference>
<dbReference type="InterPro" id="IPR005467">
    <property type="entry name" value="His_kinase_dom"/>
</dbReference>
<keyword evidence="12" id="KW-0902">Two-component regulatory system</keyword>
<keyword evidence="9" id="KW-0418">Kinase</keyword>
<keyword evidence="10 17" id="KW-0067">ATP-binding</keyword>
<dbReference type="PIRSF" id="PIRSF036431">
    <property type="entry name" value="STHK_DctB"/>
    <property type="match status" value="1"/>
</dbReference>
<dbReference type="SUPFAM" id="SSF103190">
    <property type="entry name" value="Sensory domain-like"/>
    <property type="match status" value="1"/>
</dbReference>
<evidence type="ECO:0000256" key="12">
    <source>
        <dbReference type="ARBA" id="ARBA00023012"/>
    </source>
</evidence>
<dbReference type="PROSITE" id="PS50109">
    <property type="entry name" value="HIS_KIN"/>
    <property type="match status" value="1"/>
</dbReference>
<dbReference type="Pfam" id="PF02743">
    <property type="entry name" value="dCache_1"/>
    <property type="match status" value="1"/>
</dbReference>
<protein>
    <recommendedName>
        <fullName evidence="3">histidine kinase</fullName>
        <ecNumber evidence="3">2.7.13.3</ecNumber>
    </recommendedName>
</protein>
<dbReference type="InterPro" id="IPR017055">
    <property type="entry name" value="Sig_transdc_His_kinase_DctB"/>
</dbReference>
<evidence type="ECO:0000313" key="18">
    <source>
        <dbReference type="Proteomes" id="UP001597299"/>
    </source>
</evidence>
<evidence type="ECO:0000256" key="6">
    <source>
        <dbReference type="ARBA" id="ARBA00022679"/>
    </source>
</evidence>
<evidence type="ECO:0000256" key="7">
    <source>
        <dbReference type="ARBA" id="ARBA00022692"/>
    </source>
</evidence>
<comment type="caution">
    <text evidence="17">The sequence shown here is derived from an EMBL/GenBank/DDBJ whole genome shotgun (WGS) entry which is preliminary data.</text>
</comment>
<dbReference type="GO" id="GO:0005524">
    <property type="term" value="F:ATP binding"/>
    <property type="evidence" value="ECO:0007669"/>
    <property type="project" value="UniProtKB-KW"/>
</dbReference>
<keyword evidence="8" id="KW-0547">Nucleotide-binding</keyword>
<dbReference type="Pfam" id="PF00512">
    <property type="entry name" value="HisKA"/>
    <property type="match status" value="1"/>
</dbReference>
<evidence type="ECO:0000256" key="10">
    <source>
        <dbReference type="ARBA" id="ARBA00022840"/>
    </source>
</evidence>
<evidence type="ECO:0000313" key="17">
    <source>
        <dbReference type="EMBL" id="MFD2142396.1"/>
    </source>
</evidence>
<dbReference type="InterPro" id="IPR003661">
    <property type="entry name" value="HisK_dim/P_dom"/>
</dbReference>
<evidence type="ECO:0000256" key="1">
    <source>
        <dbReference type="ARBA" id="ARBA00000085"/>
    </source>
</evidence>
<feature type="domain" description="Histidine kinase" evidence="16">
    <location>
        <begin position="393"/>
        <end position="602"/>
    </location>
</feature>
<dbReference type="Gene3D" id="3.30.565.10">
    <property type="entry name" value="Histidine kinase-like ATPase, C-terminal domain"/>
    <property type="match status" value="1"/>
</dbReference>
<dbReference type="SMART" id="SM00387">
    <property type="entry name" value="HATPase_c"/>
    <property type="match status" value="1"/>
</dbReference>
<feature type="coiled-coil region" evidence="14">
    <location>
        <begin position="322"/>
        <end position="384"/>
    </location>
</feature>
<dbReference type="InterPro" id="IPR036890">
    <property type="entry name" value="HATPase_C_sf"/>
</dbReference>
<keyword evidence="11 15" id="KW-1133">Transmembrane helix</keyword>
<evidence type="ECO:0000256" key="14">
    <source>
        <dbReference type="SAM" id="Coils"/>
    </source>
</evidence>
<evidence type="ECO:0000256" key="11">
    <source>
        <dbReference type="ARBA" id="ARBA00022989"/>
    </source>
</evidence>
<evidence type="ECO:0000256" key="13">
    <source>
        <dbReference type="ARBA" id="ARBA00023136"/>
    </source>
</evidence>
<proteinExistence type="predicted"/>
<dbReference type="InterPro" id="IPR033479">
    <property type="entry name" value="dCache_1"/>
</dbReference>
<dbReference type="InterPro" id="IPR004358">
    <property type="entry name" value="Sig_transdc_His_kin-like_C"/>
</dbReference>
<keyword evidence="13 15" id="KW-0472">Membrane</keyword>
<dbReference type="Gene3D" id="3.30.450.20">
    <property type="entry name" value="PAS domain"/>
    <property type="match status" value="2"/>
</dbReference>
<dbReference type="SUPFAM" id="SSF47384">
    <property type="entry name" value="Homodimeric domain of signal transducing histidine kinase"/>
    <property type="match status" value="1"/>
</dbReference>